<evidence type="ECO:0000256" key="1">
    <source>
        <dbReference type="SAM" id="Coils"/>
    </source>
</evidence>
<proteinExistence type="predicted"/>
<dbReference type="Proteomes" id="UP001231189">
    <property type="component" value="Unassembled WGS sequence"/>
</dbReference>
<organism evidence="2 3">
    <name type="scientific">Lolium multiflorum</name>
    <name type="common">Italian ryegrass</name>
    <name type="synonym">Lolium perenne subsp. multiflorum</name>
    <dbReference type="NCBI Taxonomy" id="4521"/>
    <lineage>
        <taxon>Eukaryota</taxon>
        <taxon>Viridiplantae</taxon>
        <taxon>Streptophyta</taxon>
        <taxon>Embryophyta</taxon>
        <taxon>Tracheophyta</taxon>
        <taxon>Spermatophyta</taxon>
        <taxon>Magnoliopsida</taxon>
        <taxon>Liliopsida</taxon>
        <taxon>Poales</taxon>
        <taxon>Poaceae</taxon>
        <taxon>BOP clade</taxon>
        <taxon>Pooideae</taxon>
        <taxon>Poodae</taxon>
        <taxon>Poeae</taxon>
        <taxon>Poeae Chloroplast Group 2 (Poeae type)</taxon>
        <taxon>Loliodinae</taxon>
        <taxon>Loliinae</taxon>
        <taxon>Lolium</taxon>
    </lineage>
</organism>
<name>A0AAD8WYL9_LOLMU</name>
<accession>A0AAD8WYL9</accession>
<evidence type="ECO:0000313" key="3">
    <source>
        <dbReference type="Proteomes" id="UP001231189"/>
    </source>
</evidence>
<keyword evidence="3" id="KW-1185">Reference proteome</keyword>
<protein>
    <submittedName>
        <fullName evidence="2">Uncharacterized protein</fullName>
    </submittedName>
</protein>
<keyword evidence="1" id="KW-0175">Coiled coil</keyword>
<gene>
    <name evidence="2" type="ORF">QYE76_043906</name>
</gene>
<evidence type="ECO:0000313" key="2">
    <source>
        <dbReference type="EMBL" id="KAK1683058.1"/>
    </source>
</evidence>
<sequence length="96" mass="10904">MKEKLKTSDERVKTLASKLKSAEAEAKDIDNIIFHLLGFERKDDDKLTRTKAYEDVGSSIEDLMNSCRGIANKLSFKRASTKVMETVTNMMSMVRI</sequence>
<comment type="caution">
    <text evidence="2">The sequence shown here is derived from an EMBL/GenBank/DDBJ whole genome shotgun (WGS) entry which is preliminary data.</text>
</comment>
<dbReference type="AlphaFoldDB" id="A0AAD8WYL9"/>
<feature type="coiled-coil region" evidence="1">
    <location>
        <begin position="5"/>
        <end position="32"/>
    </location>
</feature>
<reference evidence="2" key="1">
    <citation type="submission" date="2023-07" db="EMBL/GenBank/DDBJ databases">
        <title>A chromosome-level genome assembly of Lolium multiflorum.</title>
        <authorList>
            <person name="Chen Y."/>
            <person name="Copetti D."/>
            <person name="Kolliker R."/>
            <person name="Studer B."/>
        </authorList>
    </citation>
    <scope>NUCLEOTIDE SEQUENCE</scope>
    <source>
        <strain evidence="2">02402/16</strain>
        <tissue evidence="2">Leaf</tissue>
    </source>
</reference>
<dbReference type="EMBL" id="JAUUTY010000002">
    <property type="protein sequence ID" value="KAK1683058.1"/>
    <property type="molecule type" value="Genomic_DNA"/>
</dbReference>